<gene>
    <name evidence="1" type="ORF">DPPLL_03300</name>
</gene>
<organism evidence="1 2">
    <name type="scientific">Desulfofustis limnaeus</name>
    <dbReference type="NCBI Taxonomy" id="2740163"/>
    <lineage>
        <taxon>Bacteria</taxon>
        <taxon>Pseudomonadati</taxon>
        <taxon>Thermodesulfobacteriota</taxon>
        <taxon>Desulfobulbia</taxon>
        <taxon>Desulfobulbales</taxon>
        <taxon>Desulfocapsaceae</taxon>
        <taxon>Desulfofustis</taxon>
    </lineage>
</organism>
<keyword evidence="2" id="KW-1185">Reference proteome</keyword>
<accession>A0ABM7W4V8</accession>
<sequence>MSVLDPLIGWLLAKNIKRFSLERAVAGTKLPRKPVLRALDLLTREGYLEQIDERWERVDLRVGGKPRRQPRWKVVKSPGERKKTRALKTTKRAKIWKIIRAKRYFTKADLVITSGATEDNVDEYVRLLKNAGYVRKTGKDGRRDVFMLVRDQLEHPPLQREVGHV</sequence>
<evidence type="ECO:0000313" key="1">
    <source>
        <dbReference type="EMBL" id="BDD85965.1"/>
    </source>
</evidence>
<dbReference type="RefSeq" id="WP_284153079.1">
    <property type="nucleotide sequence ID" value="NZ_AP025516.1"/>
</dbReference>
<reference evidence="1 2" key="1">
    <citation type="submission" date="2022-01" db="EMBL/GenBank/DDBJ databases">
        <title>Desulfofustis limnae sp. nov., a novel mesophilic sulfate-reducing bacterium isolated from marsh soil.</title>
        <authorList>
            <person name="Watanabe M."/>
            <person name="Takahashi A."/>
            <person name="Kojima H."/>
            <person name="Fukui M."/>
        </authorList>
    </citation>
    <scope>NUCLEOTIDE SEQUENCE [LARGE SCALE GENOMIC DNA]</scope>
    <source>
        <strain evidence="1 2">PPLL</strain>
    </source>
</reference>
<dbReference type="EMBL" id="AP025516">
    <property type="protein sequence ID" value="BDD85965.1"/>
    <property type="molecule type" value="Genomic_DNA"/>
</dbReference>
<evidence type="ECO:0000313" key="2">
    <source>
        <dbReference type="Proteomes" id="UP000830055"/>
    </source>
</evidence>
<protein>
    <submittedName>
        <fullName evidence="1">Uncharacterized protein</fullName>
    </submittedName>
</protein>
<dbReference type="Proteomes" id="UP000830055">
    <property type="component" value="Chromosome"/>
</dbReference>
<proteinExistence type="predicted"/>
<name>A0ABM7W4V8_9BACT</name>